<feature type="region of interest" description="Disordered" evidence="1">
    <location>
        <begin position="100"/>
        <end position="131"/>
    </location>
</feature>
<dbReference type="AlphaFoldDB" id="A0A5N6KVI4"/>
<name>A0A5N6KVI4_9ROSI</name>
<sequence>MAAFRALPSPSQSPPSLAAEQALKPPASRQTDPLSGSNTTTPAATGQASRRPSFHEFVSYFGPQDDEQTIERGATTTFQFVNTTKNRRRPTPGVITLARSHVARGSHQNETARTSQHQDPTQPSRRKAKRRVVPDELRIEAVPLSARGTMEISPPPPGMAKALFGSPVEVREGDQIMIDHCMSQPGF</sequence>
<dbReference type="EMBL" id="VIBQ01000013">
    <property type="protein sequence ID" value="KAB8346343.1"/>
    <property type="molecule type" value="Genomic_DNA"/>
</dbReference>
<protein>
    <submittedName>
        <fullName evidence="2">Uncharacterized protein</fullName>
    </submittedName>
</protein>
<keyword evidence="3" id="KW-1185">Reference proteome</keyword>
<dbReference type="Proteomes" id="UP000327013">
    <property type="component" value="Unassembled WGS sequence"/>
</dbReference>
<evidence type="ECO:0000256" key="1">
    <source>
        <dbReference type="SAM" id="MobiDB-lite"/>
    </source>
</evidence>
<comment type="caution">
    <text evidence="2">The sequence shown here is derived from an EMBL/GenBank/DDBJ whole genome shotgun (WGS) entry which is preliminary data.</text>
</comment>
<evidence type="ECO:0000313" key="3">
    <source>
        <dbReference type="Proteomes" id="UP000327013"/>
    </source>
</evidence>
<accession>A0A5N6KVI4</accession>
<proteinExistence type="predicted"/>
<gene>
    <name evidence="2" type="ORF">FH972_023387</name>
</gene>
<feature type="compositionally biased region" description="Polar residues" evidence="1">
    <location>
        <begin position="28"/>
        <end position="50"/>
    </location>
</feature>
<evidence type="ECO:0000313" key="2">
    <source>
        <dbReference type="EMBL" id="KAB8346343.1"/>
    </source>
</evidence>
<reference evidence="2 3" key="1">
    <citation type="submission" date="2019-06" db="EMBL/GenBank/DDBJ databases">
        <title>A chromosomal-level reference genome of Carpinus fangiana (Coryloideae, Betulaceae).</title>
        <authorList>
            <person name="Yang X."/>
            <person name="Wang Z."/>
            <person name="Zhang L."/>
            <person name="Hao G."/>
            <person name="Liu J."/>
            <person name="Yang Y."/>
        </authorList>
    </citation>
    <scope>NUCLEOTIDE SEQUENCE [LARGE SCALE GENOMIC DNA]</scope>
    <source>
        <strain evidence="2">Cfa_2016G</strain>
        <tissue evidence="2">Leaf</tissue>
    </source>
</reference>
<feature type="compositionally biased region" description="Polar residues" evidence="1">
    <location>
        <begin position="106"/>
        <end position="123"/>
    </location>
</feature>
<organism evidence="2 3">
    <name type="scientific">Carpinus fangiana</name>
    <dbReference type="NCBI Taxonomy" id="176857"/>
    <lineage>
        <taxon>Eukaryota</taxon>
        <taxon>Viridiplantae</taxon>
        <taxon>Streptophyta</taxon>
        <taxon>Embryophyta</taxon>
        <taxon>Tracheophyta</taxon>
        <taxon>Spermatophyta</taxon>
        <taxon>Magnoliopsida</taxon>
        <taxon>eudicotyledons</taxon>
        <taxon>Gunneridae</taxon>
        <taxon>Pentapetalae</taxon>
        <taxon>rosids</taxon>
        <taxon>fabids</taxon>
        <taxon>Fagales</taxon>
        <taxon>Betulaceae</taxon>
        <taxon>Carpinus</taxon>
    </lineage>
</organism>
<feature type="compositionally biased region" description="Low complexity" evidence="1">
    <location>
        <begin position="1"/>
        <end position="22"/>
    </location>
</feature>
<feature type="region of interest" description="Disordered" evidence="1">
    <location>
        <begin position="1"/>
        <end position="69"/>
    </location>
</feature>